<name>A0AC61NFY9_9BACT</name>
<organism evidence="1 2">
    <name type="scientific">Halosquirtibacter laminarini</name>
    <dbReference type="NCBI Taxonomy" id="3374600"/>
    <lineage>
        <taxon>Bacteria</taxon>
        <taxon>Pseudomonadati</taxon>
        <taxon>Bacteroidota</taxon>
        <taxon>Bacteroidia</taxon>
        <taxon>Marinilabiliales</taxon>
        <taxon>Prolixibacteraceae</taxon>
        <taxon>Halosquirtibacter</taxon>
    </lineage>
</organism>
<dbReference type="Proteomes" id="UP000826212">
    <property type="component" value="Chromosome"/>
</dbReference>
<accession>A0AC61NFY9</accession>
<reference evidence="1" key="1">
    <citation type="submission" date="2021-08" db="EMBL/GenBank/DDBJ databases">
        <title>Novel anaerobic bacterium isolated from sea squirt in East Sea, Republic of Korea.</title>
        <authorList>
            <person name="Nguyen T.H."/>
            <person name="Li Z."/>
            <person name="Lee Y.-J."/>
            <person name="Ko J."/>
            <person name="Kim S.-G."/>
        </authorList>
    </citation>
    <scope>NUCLEOTIDE SEQUENCE</scope>
    <source>
        <strain evidence="1">KCTC 25031</strain>
    </source>
</reference>
<gene>
    <name evidence="1" type="ORF">K4L44_01270</name>
</gene>
<sequence length="513" mass="60011">MKKKILKISRYTHKYLGIILILFFGIMSITGILLNHPQNIENISVPKELIPDTYIPNNWNRSSLKGAIQTDSLKWIIYGRQGVFHYNKSNKKLQPYMAGDYPTSAWGKRCNDILYIPEKDILISATNQGLFKYDNNQWNSIKLPTHDNEIIRITKSKQHIYTLTKSHIYQSNYQSNTLNFKKITLLKKSQQANYSLISLFFELHDGSIWGMTGRIVWDIASIILFFLSISAFYIWYYPKKWKRNRKKKKKLDGEKKARSFYLKYHKKIGWYSLPLSIIITITGMFLTPIFMMLIIHIDLHGNTFHLLKKENPWHDQIRNGYFDNKNEKLLLDCKDGVWYGNPKDHKSPFEKFDIPIPIFGMGTTVFTQKDNGNWLVGSFSGLWEWNPISNRTKPILKVPKQKKPGRPASTFVTSYVKLPDGKNYIFGHYKGLCDTDGKTLSKVFPMPDIVKADVKLPLWNFLFEIHNGRIFRSIIGPFYILIVPLLGLLSCFMLISGTIEYILTRKRKKRRRK</sequence>
<protein>
    <submittedName>
        <fullName evidence="1">PepSY domain-containing protein</fullName>
    </submittedName>
</protein>
<dbReference type="EMBL" id="CP081303">
    <property type="protein sequence ID" value="QZE14530.1"/>
    <property type="molecule type" value="Genomic_DNA"/>
</dbReference>
<evidence type="ECO:0000313" key="1">
    <source>
        <dbReference type="EMBL" id="QZE14530.1"/>
    </source>
</evidence>
<proteinExistence type="predicted"/>
<keyword evidence="2" id="KW-1185">Reference proteome</keyword>
<evidence type="ECO:0000313" key="2">
    <source>
        <dbReference type="Proteomes" id="UP000826212"/>
    </source>
</evidence>